<dbReference type="InterPro" id="IPR017972">
    <property type="entry name" value="Cyt_P450_CS"/>
</dbReference>
<dbReference type="GO" id="GO:0005506">
    <property type="term" value="F:iron ion binding"/>
    <property type="evidence" value="ECO:0007669"/>
    <property type="project" value="InterPro"/>
</dbReference>
<comment type="caution">
    <text evidence="9">The sequence shown here is derived from an EMBL/GenBank/DDBJ whole genome shotgun (WGS) entry which is preliminary data.</text>
</comment>
<dbReference type="PRINTS" id="PR00359">
    <property type="entry name" value="BP450"/>
</dbReference>
<name>A0A5S4HAK3_9ACTN</name>
<dbReference type="OrthoDB" id="4133219at2"/>
<dbReference type="Pfam" id="PF00067">
    <property type="entry name" value="p450"/>
    <property type="match status" value="2"/>
</dbReference>
<dbReference type="PANTHER" id="PTHR46696">
    <property type="entry name" value="P450, PUTATIVE (EUROFUNG)-RELATED"/>
    <property type="match status" value="1"/>
</dbReference>
<evidence type="ECO:0000256" key="2">
    <source>
        <dbReference type="ARBA" id="ARBA00022617"/>
    </source>
</evidence>
<dbReference type="InterPro" id="IPR001128">
    <property type="entry name" value="Cyt_P450"/>
</dbReference>
<dbReference type="EMBL" id="VCKZ01000014">
    <property type="protein sequence ID" value="TMR41764.1"/>
    <property type="molecule type" value="Genomic_DNA"/>
</dbReference>
<dbReference type="InterPro" id="IPR002397">
    <property type="entry name" value="Cyt_P450_B"/>
</dbReference>
<dbReference type="Proteomes" id="UP000305238">
    <property type="component" value="Unassembled WGS sequence"/>
</dbReference>
<keyword evidence="10" id="KW-1185">Reference proteome</keyword>
<dbReference type="AlphaFoldDB" id="A0A5S4HAK3"/>
<evidence type="ECO:0000256" key="4">
    <source>
        <dbReference type="ARBA" id="ARBA00023002"/>
    </source>
</evidence>
<reference evidence="9 10" key="1">
    <citation type="submission" date="2019-05" db="EMBL/GenBank/DDBJ databases">
        <title>Draft genome sequence of Actinomadura geliboluensis A8036.</title>
        <authorList>
            <person name="Saricaoglu S."/>
            <person name="Isik K."/>
        </authorList>
    </citation>
    <scope>NUCLEOTIDE SEQUENCE [LARGE SCALE GENOMIC DNA]</scope>
    <source>
        <strain evidence="9 10">A8036</strain>
    </source>
</reference>
<keyword evidence="3 7" id="KW-0479">Metal-binding</keyword>
<dbReference type="SUPFAM" id="SSF48264">
    <property type="entry name" value="Cytochrome P450"/>
    <property type="match status" value="1"/>
</dbReference>
<organism evidence="9 10">
    <name type="scientific">Actinomadura geliboluensis</name>
    <dbReference type="NCBI Taxonomy" id="882440"/>
    <lineage>
        <taxon>Bacteria</taxon>
        <taxon>Bacillati</taxon>
        <taxon>Actinomycetota</taxon>
        <taxon>Actinomycetes</taxon>
        <taxon>Streptosporangiales</taxon>
        <taxon>Thermomonosporaceae</taxon>
        <taxon>Actinomadura</taxon>
    </lineage>
</organism>
<keyword evidence="6 7" id="KW-0503">Monooxygenase</keyword>
<dbReference type="InterPro" id="IPR036396">
    <property type="entry name" value="Cyt_P450_sf"/>
</dbReference>
<dbReference type="GO" id="GO:0016705">
    <property type="term" value="F:oxidoreductase activity, acting on paired donors, with incorporation or reduction of molecular oxygen"/>
    <property type="evidence" value="ECO:0007669"/>
    <property type="project" value="InterPro"/>
</dbReference>
<evidence type="ECO:0000256" key="5">
    <source>
        <dbReference type="ARBA" id="ARBA00023004"/>
    </source>
</evidence>
<evidence type="ECO:0000313" key="10">
    <source>
        <dbReference type="Proteomes" id="UP000305238"/>
    </source>
</evidence>
<comment type="similarity">
    <text evidence="1 7">Belongs to the cytochrome P450 family.</text>
</comment>
<dbReference type="GO" id="GO:0020037">
    <property type="term" value="F:heme binding"/>
    <property type="evidence" value="ECO:0007669"/>
    <property type="project" value="InterPro"/>
</dbReference>
<dbReference type="RefSeq" id="WP_138634243.1">
    <property type="nucleotide sequence ID" value="NZ_JASWDG010000029.1"/>
</dbReference>
<feature type="region of interest" description="Disordered" evidence="8">
    <location>
        <begin position="1"/>
        <end position="25"/>
    </location>
</feature>
<dbReference type="FunFam" id="1.10.630.10:FF:000018">
    <property type="entry name" value="Cytochrome P450 monooxygenase"/>
    <property type="match status" value="1"/>
</dbReference>
<evidence type="ECO:0000256" key="7">
    <source>
        <dbReference type="RuleBase" id="RU000461"/>
    </source>
</evidence>
<dbReference type="PROSITE" id="PS00086">
    <property type="entry name" value="CYTOCHROME_P450"/>
    <property type="match status" value="1"/>
</dbReference>
<evidence type="ECO:0000256" key="6">
    <source>
        <dbReference type="ARBA" id="ARBA00023033"/>
    </source>
</evidence>
<keyword evidence="5 7" id="KW-0408">Iron</keyword>
<evidence type="ECO:0000256" key="1">
    <source>
        <dbReference type="ARBA" id="ARBA00010617"/>
    </source>
</evidence>
<evidence type="ECO:0000313" key="9">
    <source>
        <dbReference type="EMBL" id="TMR41764.1"/>
    </source>
</evidence>
<feature type="compositionally biased region" description="Pro residues" evidence="8">
    <location>
        <begin position="9"/>
        <end position="18"/>
    </location>
</feature>
<keyword evidence="2 7" id="KW-0349">Heme</keyword>
<accession>A0A5S4HAK3</accession>
<sequence length="413" mass="46243">MTESLVSEPPAPAEPPAFPEARGCPMDPPDRYAEYRAREPVKKITLPTGRTAWLVQGHEHVRRILNDPRVSVDRLTDGYPHLVEMNPQALALLGKINNSLIGLDPPRHTLHRRMMINEFTVRRFRSMRPVVQRIVDERIDRMLAQGPPVDLVQALSLPVPSLMICGLLGVPYEDHDFFEGKTHVILDRTFTTEQRIAAFLELMGYMDELVTSKERDPGDDLIGRLVVKYRDQDAYDHEHMLGLAMLMLMAGHETSASMISLGTLALLQHPDQLALLKRDPGVTPRAVEELLRYWSIADIASGSRVATADIEIAGQVIRAGDGVVALLSGANRDPEVFPDPAELSLERGARHHVAFGFGIHQCLGQNLVRLELEIVFNTLFARIPDLRLAKPLEELEFKDDASIYGVHELPVAW</sequence>
<protein>
    <submittedName>
        <fullName evidence="9">Cytochrome P450</fullName>
    </submittedName>
</protein>
<keyword evidence="4 7" id="KW-0560">Oxidoreductase</keyword>
<dbReference type="Gene3D" id="1.10.630.10">
    <property type="entry name" value="Cytochrome P450"/>
    <property type="match status" value="1"/>
</dbReference>
<dbReference type="CDD" id="cd11030">
    <property type="entry name" value="CYP105-like"/>
    <property type="match status" value="1"/>
</dbReference>
<dbReference type="GO" id="GO:0004497">
    <property type="term" value="F:monooxygenase activity"/>
    <property type="evidence" value="ECO:0007669"/>
    <property type="project" value="UniProtKB-KW"/>
</dbReference>
<gene>
    <name evidence="9" type="ORF">ETD96_04065</name>
</gene>
<dbReference type="PRINTS" id="PR00385">
    <property type="entry name" value="P450"/>
</dbReference>
<evidence type="ECO:0000256" key="8">
    <source>
        <dbReference type="SAM" id="MobiDB-lite"/>
    </source>
</evidence>
<dbReference type="PANTHER" id="PTHR46696:SF1">
    <property type="entry name" value="CYTOCHROME P450 YJIB-RELATED"/>
    <property type="match status" value="1"/>
</dbReference>
<evidence type="ECO:0000256" key="3">
    <source>
        <dbReference type="ARBA" id="ARBA00022723"/>
    </source>
</evidence>
<proteinExistence type="inferred from homology"/>